<protein>
    <submittedName>
        <fullName evidence="2">Uncharacterized protein</fullName>
    </submittedName>
</protein>
<dbReference type="AlphaFoldDB" id="A0A7J7M212"/>
<evidence type="ECO:0000313" key="3">
    <source>
        <dbReference type="Proteomes" id="UP000541444"/>
    </source>
</evidence>
<gene>
    <name evidence="2" type="ORF">GIB67_014277</name>
</gene>
<accession>A0A7J7M212</accession>
<evidence type="ECO:0000313" key="2">
    <source>
        <dbReference type="EMBL" id="KAF6148906.1"/>
    </source>
</evidence>
<organism evidence="2 3">
    <name type="scientific">Kingdonia uniflora</name>
    <dbReference type="NCBI Taxonomy" id="39325"/>
    <lineage>
        <taxon>Eukaryota</taxon>
        <taxon>Viridiplantae</taxon>
        <taxon>Streptophyta</taxon>
        <taxon>Embryophyta</taxon>
        <taxon>Tracheophyta</taxon>
        <taxon>Spermatophyta</taxon>
        <taxon>Magnoliopsida</taxon>
        <taxon>Ranunculales</taxon>
        <taxon>Circaeasteraceae</taxon>
        <taxon>Kingdonia</taxon>
    </lineage>
</organism>
<name>A0A7J7M212_9MAGN</name>
<dbReference type="EMBL" id="JACGCM010001825">
    <property type="protein sequence ID" value="KAF6148906.1"/>
    <property type="molecule type" value="Genomic_DNA"/>
</dbReference>
<sequence length="247" mass="28467">MFVWWNMGDRSSALSVVDRGFRYSFVAEFRCGTDLILNLAHLEFWKSIRGAYYRWGAVWTFSLDLKRSFGWESFVGVAIGLRYFIVVDVVVFLVLYVTDLEFRKSICGAHFRWGAVWAVSPRLSFRAYRQAKCPCGNVVSPGLLVVDELIELTRNPSFPEMRLLGLYSLPSSRRQRDNMAQYDPRLSQIVYEVWQVISDFSCCCGDLWGAELEAHSPVLQLGLLRRGGVTESRLAYVFMIVYHALRQ</sequence>
<evidence type="ECO:0000256" key="1">
    <source>
        <dbReference type="SAM" id="Phobius"/>
    </source>
</evidence>
<dbReference type="Proteomes" id="UP000541444">
    <property type="component" value="Unassembled WGS sequence"/>
</dbReference>
<feature type="non-terminal residue" evidence="2">
    <location>
        <position position="1"/>
    </location>
</feature>
<proteinExistence type="predicted"/>
<keyword evidence="1" id="KW-0812">Transmembrane</keyword>
<keyword evidence="1" id="KW-1133">Transmembrane helix</keyword>
<keyword evidence="1" id="KW-0472">Membrane</keyword>
<feature type="transmembrane region" description="Helical" evidence="1">
    <location>
        <begin position="74"/>
        <end position="97"/>
    </location>
</feature>
<reference evidence="2 3" key="1">
    <citation type="journal article" date="2020" name="IScience">
        <title>Genome Sequencing of the Endangered Kingdonia uniflora (Circaeasteraceae, Ranunculales) Reveals Potential Mechanisms of Evolutionary Specialization.</title>
        <authorList>
            <person name="Sun Y."/>
            <person name="Deng T."/>
            <person name="Zhang A."/>
            <person name="Moore M.J."/>
            <person name="Landis J.B."/>
            <person name="Lin N."/>
            <person name="Zhang H."/>
            <person name="Zhang X."/>
            <person name="Huang J."/>
            <person name="Zhang X."/>
            <person name="Sun H."/>
            <person name="Wang H."/>
        </authorList>
    </citation>
    <scope>NUCLEOTIDE SEQUENCE [LARGE SCALE GENOMIC DNA]</scope>
    <source>
        <strain evidence="2">TB1705</strain>
        <tissue evidence="2">Leaf</tissue>
    </source>
</reference>
<keyword evidence="3" id="KW-1185">Reference proteome</keyword>
<comment type="caution">
    <text evidence="2">The sequence shown here is derived from an EMBL/GenBank/DDBJ whole genome shotgun (WGS) entry which is preliminary data.</text>
</comment>